<evidence type="ECO:0000259" key="4">
    <source>
        <dbReference type="PROSITE" id="PS50995"/>
    </source>
</evidence>
<dbReference type="Pfam" id="PF01047">
    <property type="entry name" value="MarR"/>
    <property type="match status" value="1"/>
</dbReference>
<dbReference type="Gene3D" id="1.10.10.10">
    <property type="entry name" value="Winged helix-like DNA-binding domain superfamily/Winged helix DNA-binding domain"/>
    <property type="match status" value="1"/>
</dbReference>
<dbReference type="RefSeq" id="WP_301590736.1">
    <property type="nucleotide sequence ID" value="NZ_JAPFQI010000010.1"/>
</dbReference>
<dbReference type="SUPFAM" id="SSF46785">
    <property type="entry name" value="Winged helix' DNA-binding domain"/>
    <property type="match status" value="1"/>
</dbReference>
<feature type="domain" description="HTH marR-type" evidence="4">
    <location>
        <begin position="1"/>
        <end position="141"/>
    </location>
</feature>
<dbReference type="PANTHER" id="PTHR33164">
    <property type="entry name" value="TRANSCRIPTIONAL REGULATOR, MARR FAMILY"/>
    <property type="match status" value="1"/>
</dbReference>
<dbReference type="PROSITE" id="PS50995">
    <property type="entry name" value="HTH_MARR_2"/>
    <property type="match status" value="1"/>
</dbReference>
<reference evidence="5 6" key="1">
    <citation type="submission" date="2022-10" db="EMBL/GenBank/DDBJ databases">
        <title>Roseococcus glaciei nov., sp. nov., isolated from glacier.</title>
        <authorList>
            <person name="Liu Q."/>
            <person name="Xin Y.-H."/>
        </authorList>
    </citation>
    <scope>NUCLEOTIDE SEQUENCE [LARGE SCALE GENOMIC DNA]</scope>
    <source>
        <strain evidence="5 6">MDT2-1-1</strain>
    </source>
</reference>
<evidence type="ECO:0000256" key="3">
    <source>
        <dbReference type="ARBA" id="ARBA00023163"/>
    </source>
</evidence>
<dbReference type="InterPro" id="IPR000835">
    <property type="entry name" value="HTH_MarR-typ"/>
</dbReference>
<protein>
    <submittedName>
        <fullName evidence="5">MarR family winged helix-turn-helix transcriptional regulator</fullName>
    </submittedName>
</protein>
<dbReference type="EMBL" id="JAPFQI010000010">
    <property type="protein sequence ID" value="MCW8086650.1"/>
    <property type="molecule type" value="Genomic_DNA"/>
</dbReference>
<organism evidence="5 6">
    <name type="scientific">Sabulicella glaciei</name>
    <dbReference type="NCBI Taxonomy" id="2984948"/>
    <lineage>
        <taxon>Bacteria</taxon>
        <taxon>Pseudomonadati</taxon>
        <taxon>Pseudomonadota</taxon>
        <taxon>Alphaproteobacteria</taxon>
        <taxon>Acetobacterales</taxon>
        <taxon>Acetobacteraceae</taxon>
        <taxon>Sabulicella</taxon>
    </lineage>
</organism>
<evidence type="ECO:0000256" key="1">
    <source>
        <dbReference type="ARBA" id="ARBA00023015"/>
    </source>
</evidence>
<gene>
    <name evidence="5" type="ORF">OF850_13520</name>
</gene>
<dbReference type="InterPro" id="IPR036388">
    <property type="entry name" value="WH-like_DNA-bd_sf"/>
</dbReference>
<dbReference type="Proteomes" id="UP001526430">
    <property type="component" value="Unassembled WGS sequence"/>
</dbReference>
<keyword evidence="6" id="KW-1185">Reference proteome</keyword>
<name>A0ABT3NWW2_9PROT</name>
<accession>A0ABT3NWW2</accession>
<keyword evidence="1" id="KW-0805">Transcription regulation</keyword>
<dbReference type="SMART" id="SM00347">
    <property type="entry name" value="HTH_MARR"/>
    <property type="match status" value="1"/>
</dbReference>
<keyword evidence="3" id="KW-0804">Transcription</keyword>
<proteinExistence type="predicted"/>
<dbReference type="InterPro" id="IPR039422">
    <property type="entry name" value="MarR/SlyA-like"/>
</dbReference>
<dbReference type="InterPro" id="IPR036390">
    <property type="entry name" value="WH_DNA-bd_sf"/>
</dbReference>
<evidence type="ECO:0000313" key="5">
    <source>
        <dbReference type="EMBL" id="MCW8086650.1"/>
    </source>
</evidence>
<dbReference type="PROSITE" id="PS01117">
    <property type="entry name" value="HTH_MARR_1"/>
    <property type="match status" value="1"/>
</dbReference>
<dbReference type="InterPro" id="IPR023187">
    <property type="entry name" value="Tscrpt_reg_MarR-type_CS"/>
</dbReference>
<sequence length="152" mass="16565">MDKGLPQPGLCNCLAIRKAARHVTQYYDSHLAPTGLRTTQFSILARLKRLGPRTINELAADLVLDRTTLGRNLGPLERDGLVAVGVDPRDRRSRVLDVTEAGAERLTEARRRWTDAQRGFDEAFGGPQAAALRQTLAVLVNTDLGAAEPPGQ</sequence>
<dbReference type="PANTHER" id="PTHR33164:SF105">
    <property type="entry name" value="TRANSCRIPTIONAL REPRESSOR PROTEIN-RELATED"/>
    <property type="match status" value="1"/>
</dbReference>
<evidence type="ECO:0000256" key="2">
    <source>
        <dbReference type="ARBA" id="ARBA00023125"/>
    </source>
</evidence>
<evidence type="ECO:0000313" key="6">
    <source>
        <dbReference type="Proteomes" id="UP001526430"/>
    </source>
</evidence>
<comment type="caution">
    <text evidence="5">The sequence shown here is derived from an EMBL/GenBank/DDBJ whole genome shotgun (WGS) entry which is preliminary data.</text>
</comment>
<keyword evidence="2" id="KW-0238">DNA-binding</keyword>